<evidence type="ECO:0000313" key="9">
    <source>
        <dbReference type="Proteomes" id="UP001209540"/>
    </source>
</evidence>
<keyword evidence="5" id="KW-0804">Transcription</keyword>
<keyword evidence="4" id="KW-0238">DNA-binding</keyword>
<sequence>MSKINVGEFKRSHIELIKQQKELEKNTLDIEVLKSNVDLALLETHPCLQSASDFFNNPTLFELLKRHKETEVNSWLRRRIRGEQDQIVKKKPQAKDVKPNRTLSEEDERLLQEMEKHPHLGQDNYINPIVPKRRKFVAQHNAPGALQELYAGYQKKARVSNSQPSTTPGSPSTISTASAYFTPFDPATPSTIHSRSQQQQSSERLTESLVARLEQQQQRQALNTGSSSSSPSSTTADAERANRLTQLMHPELALPGLQGETVIEEDEEEDENQYHSVNESDQASMMAVNPPDLNNPAIPKTHLTRMYMEMEEQIKTSPLHSLSPAHVIDLIPRQRTPLNYAHFNREKPKKLSESGPEILKPAKTKRGKKRKNRNDDPEEDQDKQVIEENEDTDEEMNLQDSKDREPDLQDEVILRIAVYHPQNPNRRVREFDVLGSQKLTELRDAIYCMKDFAAYRDRKNREEDGTVLNTITKKMSASYIFIEDVFYVDTRAEAAGLGTEPDYSEGIRRWVMEKERYKQENLNEYTREPMEDVAFEDLQIQLNHPYQFLHQENCQHVIMVRDIRMQSSNDPKKRSEYPYTTYNWQYTRYKCSMCTIYPAEFMTINDVMSGSSPCFFCRKCYGPFHFDKDGNQMFPYAVSDYLGA</sequence>
<evidence type="ECO:0000256" key="6">
    <source>
        <dbReference type="ARBA" id="ARBA00023242"/>
    </source>
</evidence>
<dbReference type="InterPro" id="IPR022042">
    <property type="entry name" value="snRNA-activating_su3"/>
</dbReference>
<gene>
    <name evidence="8" type="ORF">BDA99DRAFT_150417</name>
</gene>
<proteinExistence type="inferred from homology"/>
<evidence type="ECO:0000256" key="1">
    <source>
        <dbReference type="ARBA" id="ARBA00004123"/>
    </source>
</evidence>
<dbReference type="GO" id="GO:0042796">
    <property type="term" value="P:snRNA transcription by RNA polymerase III"/>
    <property type="evidence" value="ECO:0007669"/>
    <property type="project" value="TreeGrafter"/>
</dbReference>
<reference evidence="8" key="2">
    <citation type="submission" date="2023-02" db="EMBL/GenBank/DDBJ databases">
        <authorList>
            <consortium name="DOE Joint Genome Institute"/>
            <person name="Mondo S.J."/>
            <person name="Chang Y."/>
            <person name="Wang Y."/>
            <person name="Ahrendt S."/>
            <person name="Andreopoulos W."/>
            <person name="Barry K."/>
            <person name="Beard J."/>
            <person name="Benny G.L."/>
            <person name="Blankenship S."/>
            <person name="Bonito G."/>
            <person name="Cuomo C."/>
            <person name="Desiro A."/>
            <person name="Gervers K.A."/>
            <person name="Hundley H."/>
            <person name="Kuo A."/>
            <person name="LaButti K."/>
            <person name="Lang B.F."/>
            <person name="Lipzen A."/>
            <person name="O'Donnell K."/>
            <person name="Pangilinan J."/>
            <person name="Reynolds N."/>
            <person name="Sandor L."/>
            <person name="Smith M.W."/>
            <person name="Tsang A."/>
            <person name="Grigoriev I.V."/>
            <person name="Stajich J.E."/>
            <person name="Spatafora J.W."/>
        </authorList>
    </citation>
    <scope>NUCLEOTIDE SEQUENCE</scope>
    <source>
        <strain evidence="8">RSA 2281</strain>
    </source>
</reference>
<comment type="similarity">
    <text evidence="2">Belongs to the SNAPC3/SRD2 family.</text>
</comment>
<keyword evidence="3" id="KW-0805">Transcription regulation</keyword>
<dbReference type="PANTHER" id="PTHR13421">
    <property type="entry name" value="SNRNA-ACTIVATING PROTEIN COMPLEX SUBUNIT 3"/>
    <property type="match status" value="1"/>
</dbReference>
<dbReference type="GO" id="GO:0001006">
    <property type="term" value="F:RNA polymerase III type 3 promoter sequence-specific DNA binding"/>
    <property type="evidence" value="ECO:0007669"/>
    <property type="project" value="TreeGrafter"/>
</dbReference>
<dbReference type="GO" id="GO:0005634">
    <property type="term" value="C:nucleus"/>
    <property type="evidence" value="ECO:0007669"/>
    <property type="project" value="UniProtKB-SubCell"/>
</dbReference>
<dbReference type="Proteomes" id="UP001209540">
    <property type="component" value="Unassembled WGS sequence"/>
</dbReference>
<comment type="subcellular location">
    <subcellularLocation>
        <location evidence="1">Nucleus</location>
    </subcellularLocation>
</comment>
<evidence type="ECO:0000313" key="8">
    <source>
        <dbReference type="EMBL" id="KAI9255790.1"/>
    </source>
</evidence>
<dbReference type="GO" id="GO:0042795">
    <property type="term" value="P:snRNA transcription by RNA polymerase II"/>
    <property type="evidence" value="ECO:0007669"/>
    <property type="project" value="TreeGrafter"/>
</dbReference>
<accession>A0AAD5K553</accession>
<dbReference type="PANTHER" id="PTHR13421:SF16">
    <property type="entry name" value="SNRNA-ACTIVATING PROTEIN COMPLEX SUBUNIT 3"/>
    <property type="match status" value="1"/>
</dbReference>
<feature type="region of interest" description="Disordered" evidence="7">
    <location>
        <begin position="344"/>
        <end position="406"/>
    </location>
</feature>
<feature type="compositionally biased region" description="Low complexity" evidence="7">
    <location>
        <begin position="160"/>
        <end position="178"/>
    </location>
</feature>
<name>A0AAD5K553_9FUNG</name>
<dbReference type="GO" id="GO:0003681">
    <property type="term" value="F:bent DNA binding"/>
    <property type="evidence" value="ECO:0007669"/>
    <property type="project" value="TreeGrafter"/>
</dbReference>
<protein>
    <submittedName>
        <fullName evidence="8">snRNA-activating protein of 50kDa MW C terminal-domain-containing protein</fullName>
    </submittedName>
</protein>
<dbReference type="Pfam" id="PF12251">
    <property type="entry name" value="SNAPC3"/>
    <property type="match status" value="1"/>
</dbReference>
<dbReference type="GO" id="GO:0019185">
    <property type="term" value="C:snRNA-activating protein complex"/>
    <property type="evidence" value="ECO:0007669"/>
    <property type="project" value="TreeGrafter"/>
</dbReference>
<dbReference type="EMBL" id="JAIXMP010000022">
    <property type="protein sequence ID" value="KAI9255790.1"/>
    <property type="molecule type" value="Genomic_DNA"/>
</dbReference>
<feature type="compositionally biased region" description="Acidic residues" evidence="7">
    <location>
        <begin position="376"/>
        <end position="397"/>
    </location>
</feature>
<evidence type="ECO:0000256" key="5">
    <source>
        <dbReference type="ARBA" id="ARBA00023163"/>
    </source>
</evidence>
<dbReference type="GO" id="GO:0000978">
    <property type="term" value="F:RNA polymerase II cis-regulatory region sequence-specific DNA binding"/>
    <property type="evidence" value="ECO:0007669"/>
    <property type="project" value="TreeGrafter"/>
</dbReference>
<feature type="compositionally biased region" description="Low complexity" evidence="7">
    <location>
        <begin position="215"/>
        <end position="233"/>
    </location>
</feature>
<dbReference type="GO" id="GO:0001046">
    <property type="term" value="F:core promoter sequence-specific DNA binding"/>
    <property type="evidence" value="ECO:0007669"/>
    <property type="project" value="TreeGrafter"/>
</dbReference>
<comment type="caution">
    <text evidence="8">The sequence shown here is derived from an EMBL/GenBank/DDBJ whole genome shotgun (WGS) entry which is preliminary data.</text>
</comment>
<organism evidence="8 9">
    <name type="scientific">Phascolomyces articulosus</name>
    <dbReference type="NCBI Taxonomy" id="60185"/>
    <lineage>
        <taxon>Eukaryota</taxon>
        <taxon>Fungi</taxon>
        <taxon>Fungi incertae sedis</taxon>
        <taxon>Mucoromycota</taxon>
        <taxon>Mucoromycotina</taxon>
        <taxon>Mucoromycetes</taxon>
        <taxon>Mucorales</taxon>
        <taxon>Lichtheimiaceae</taxon>
        <taxon>Phascolomyces</taxon>
    </lineage>
</organism>
<keyword evidence="9" id="KW-1185">Reference proteome</keyword>
<evidence type="ECO:0000256" key="3">
    <source>
        <dbReference type="ARBA" id="ARBA00023015"/>
    </source>
</evidence>
<dbReference type="AlphaFoldDB" id="A0AAD5K553"/>
<evidence type="ECO:0000256" key="2">
    <source>
        <dbReference type="ARBA" id="ARBA00010410"/>
    </source>
</evidence>
<reference evidence="8" key="1">
    <citation type="journal article" date="2022" name="IScience">
        <title>Evolution of zygomycete secretomes and the origins of terrestrial fungal ecologies.</title>
        <authorList>
            <person name="Chang Y."/>
            <person name="Wang Y."/>
            <person name="Mondo S."/>
            <person name="Ahrendt S."/>
            <person name="Andreopoulos W."/>
            <person name="Barry K."/>
            <person name="Beard J."/>
            <person name="Benny G.L."/>
            <person name="Blankenship S."/>
            <person name="Bonito G."/>
            <person name="Cuomo C."/>
            <person name="Desiro A."/>
            <person name="Gervers K.A."/>
            <person name="Hundley H."/>
            <person name="Kuo A."/>
            <person name="LaButti K."/>
            <person name="Lang B.F."/>
            <person name="Lipzen A."/>
            <person name="O'Donnell K."/>
            <person name="Pangilinan J."/>
            <person name="Reynolds N."/>
            <person name="Sandor L."/>
            <person name="Smith M.E."/>
            <person name="Tsang A."/>
            <person name="Grigoriev I.V."/>
            <person name="Stajich J.E."/>
            <person name="Spatafora J.W."/>
        </authorList>
    </citation>
    <scope>NUCLEOTIDE SEQUENCE</scope>
    <source>
        <strain evidence="8">RSA 2281</strain>
    </source>
</reference>
<keyword evidence="6" id="KW-0539">Nucleus</keyword>
<feature type="region of interest" description="Disordered" evidence="7">
    <location>
        <begin position="157"/>
        <end position="238"/>
    </location>
</feature>
<evidence type="ECO:0000256" key="7">
    <source>
        <dbReference type="SAM" id="MobiDB-lite"/>
    </source>
</evidence>
<feature type="compositionally biased region" description="Basic residues" evidence="7">
    <location>
        <begin position="362"/>
        <end position="372"/>
    </location>
</feature>
<evidence type="ECO:0000256" key="4">
    <source>
        <dbReference type="ARBA" id="ARBA00023125"/>
    </source>
</evidence>